<dbReference type="EMBL" id="VIGB01000003">
    <property type="protein sequence ID" value="TQF04524.1"/>
    <property type="molecule type" value="Genomic_DNA"/>
</dbReference>
<organism evidence="4 5">
    <name type="scientific">Kitasatospora acidiphila</name>
    <dbReference type="NCBI Taxonomy" id="2567942"/>
    <lineage>
        <taxon>Bacteria</taxon>
        <taxon>Bacillati</taxon>
        <taxon>Actinomycetota</taxon>
        <taxon>Actinomycetes</taxon>
        <taxon>Kitasatosporales</taxon>
        <taxon>Streptomycetaceae</taxon>
        <taxon>Kitasatospora</taxon>
    </lineage>
</organism>
<dbReference type="Proteomes" id="UP000319103">
    <property type="component" value="Unassembled WGS sequence"/>
</dbReference>
<dbReference type="Pfam" id="PF01408">
    <property type="entry name" value="GFO_IDH_MocA"/>
    <property type="match status" value="1"/>
</dbReference>
<dbReference type="OrthoDB" id="4327503at2"/>
<keyword evidence="5" id="KW-1185">Reference proteome</keyword>
<proteinExistence type="inferred from homology"/>
<comment type="caution">
    <text evidence="4">The sequence shown here is derived from an EMBL/GenBank/DDBJ whole genome shotgun (WGS) entry which is preliminary data.</text>
</comment>
<dbReference type="InterPro" id="IPR051317">
    <property type="entry name" value="Gfo/Idh/MocA_oxidoreduct"/>
</dbReference>
<dbReference type="PANTHER" id="PTHR43708">
    <property type="entry name" value="CONSERVED EXPRESSED OXIDOREDUCTASE (EUROFUNG)"/>
    <property type="match status" value="1"/>
</dbReference>
<dbReference type="GO" id="GO:0000166">
    <property type="term" value="F:nucleotide binding"/>
    <property type="evidence" value="ECO:0007669"/>
    <property type="project" value="InterPro"/>
</dbReference>
<dbReference type="InterPro" id="IPR000683">
    <property type="entry name" value="Gfo/Idh/MocA-like_OxRdtase_N"/>
</dbReference>
<dbReference type="Gene3D" id="3.30.360.10">
    <property type="entry name" value="Dihydrodipicolinate Reductase, domain 2"/>
    <property type="match status" value="1"/>
</dbReference>
<evidence type="ECO:0000256" key="2">
    <source>
        <dbReference type="ARBA" id="ARBA00023002"/>
    </source>
</evidence>
<dbReference type="AlphaFoldDB" id="A0A540W832"/>
<evidence type="ECO:0000259" key="3">
    <source>
        <dbReference type="Pfam" id="PF01408"/>
    </source>
</evidence>
<dbReference type="GO" id="GO:0016491">
    <property type="term" value="F:oxidoreductase activity"/>
    <property type="evidence" value="ECO:0007669"/>
    <property type="project" value="UniProtKB-KW"/>
</dbReference>
<protein>
    <submittedName>
        <fullName evidence="4">Oxidoreductase</fullName>
    </submittedName>
</protein>
<gene>
    <name evidence="4" type="ORF">E6W39_22705</name>
</gene>
<name>A0A540W832_9ACTN</name>
<evidence type="ECO:0000313" key="5">
    <source>
        <dbReference type="Proteomes" id="UP000319103"/>
    </source>
</evidence>
<evidence type="ECO:0000313" key="4">
    <source>
        <dbReference type="EMBL" id="TQF04524.1"/>
    </source>
</evidence>
<dbReference type="SUPFAM" id="SSF51735">
    <property type="entry name" value="NAD(P)-binding Rossmann-fold domains"/>
    <property type="match status" value="1"/>
</dbReference>
<comment type="similarity">
    <text evidence="1">Belongs to the Gfo/Idh/MocA family.</text>
</comment>
<sequence length="345" mass="37733">MFRTLIIGLGRAGAGLHLPVLLRLRHETARLFADAPLLAVDPSPAALPDSPDLRLMPSPAAACKVLDPARTVVHICTPPQRRAELVAELAELGFRRLIVEKPLAAYPADLDTLADLVHRLDLEVAVVAPWLASTLTERLTALVRGGELGALRRISVRQHKPRFRRSLTTDGHPTAFDIEIPHALGVALQLAGDAEVLRADWRDLRVGDQLRPALGSARLVLAHHGGVRTEIVSDLMSPVRERRIALRFANGTAIGHYPGSADDEYAQLRLTGRGLNSREIFPDDALSSYLRRAYARFLAGPLPPQGEFDPQVRAVRLLSDAKRLSGADLVIRPPESTERELSCVH</sequence>
<feature type="domain" description="Gfo/Idh/MocA-like oxidoreductase N-terminal" evidence="3">
    <location>
        <begin position="2"/>
        <end position="125"/>
    </location>
</feature>
<dbReference type="RefSeq" id="WP_141635094.1">
    <property type="nucleotide sequence ID" value="NZ_VIGB01000003.1"/>
</dbReference>
<keyword evidence="2" id="KW-0560">Oxidoreductase</keyword>
<dbReference type="InterPro" id="IPR036291">
    <property type="entry name" value="NAD(P)-bd_dom_sf"/>
</dbReference>
<accession>A0A540W832</accession>
<dbReference type="PANTHER" id="PTHR43708:SF5">
    <property type="entry name" value="CONSERVED EXPRESSED OXIDOREDUCTASE (EUROFUNG)-RELATED"/>
    <property type="match status" value="1"/>
</dbReference>
<evidence type="ECO:0000256" key="1">
    <source>
        <dbReference type="ARBA" id="ARBA00010928"/>
    </source>
</evidence>
<reference evidence="4 5" key="1">
    <citation type="submission" date="2019-06" db="EMBL/GenBank/DDBJ databases">
        <title>Description of Kitasatospora acidophila sp. nov. isolated from pine grove soil, and reclassification of Streptomyces novaecaesareae to Kitasatospora novaeceasareae comb. nov.</title>
        <authorList>
            <person name="Kim M.J."/>
        </authorList>
    </citation>
    <scope>NUCLEOTIDE SEQUENCE [LARGE SCALE GENOMIC DNA]</scope>
    <source>
        <strain evidence="4 5">MMS16-CNU292</strain>
    </source>
</reference>
<dbReference type="Gene3D" id="3.40.50.720">
    <property type="entry name" value="NAD(P)-binding Rossmann-like Domain"/>
    <property type="match status" value="1"/>
</dbReference>